<feature type="region of interest" description="Disordered" evidence="1">
    <location>
        <begin position="1"/>
        <end position="33"/>
    </location>
</feature>
<comment type="caution">
    <text evidence="2">The sequence shown here is derived from an EMBL/GenBank/DDBJ whole genome shotgun (WGS) entry which is preliminary data.</text>
</comment>
<protein>
    <submittedName>
        <fullName evidence="2">Uncharacterized protein</fullName>
    </submittedName>
</protein>
<keyword evidence="3" id="KW-1185">Reference proteome</keyword>
<reference evidence="2" key="2">
    <citation type="submission" date="2020-09" db="EMBL/GenBank/DDBJ databases">
        <authorList>
            <person name="Sun Q."/>
            <person name="Zhou Y."/>
        </authorList>
    </citation>
    <scope>NUCLEOTIDE SEQUENCE</scope>
    <source>
        <strain evidence="2">CGMCC 1.15794</strain>
    </source>
</reference>
<organism evidence="2 3">
    <name type="scientific">Microbacterium album</name>
    <dbReference type="NCBI Taxonomy" id="2053191"/>
    <lineage>
        <taxon>Bacteria</taxon>
        <taxon>Bacillati</taxon>
        <taxon>Actinomycetota</taxon>
        <taxon>Actinomycetes</taxon>
        <taxon>Micrococcales</taxon>
        <taxon>Microbacteriaceae</taxon>
        <taxon>Microbacterium</taxon>
    </lineage>
</organism>
<sequence>MTNASSLREALSIPPDPPFEMDLPPGWSRREPDDDTLRDMLAELRQRAMRHQRPDLYAHLKPALEASFEDMRGAGVFAFFSPADPDPGTLWLPTSISASIRRAEPGETLDALVRTLVRQYGAQPLLDDRRTLWFEREETRRAADGSIVAHSRVYLTPMPGSRRRRALQLVAGFGRDPQTPADDPALERLRGLLDACVSTVRWYPAGAAS</sequence>
<dbReference type="EMBL" id="BMJY01000005">
    <property type="protein sequence ID" value="GGH42873.1"/>
    <property type="molecule type" value="Genomic_DNA"/>
</dbReference>
<name>A0A917IDT1_9MICO</name>
<dbReference type="RefSeq" id="WP_188755777.1">
    <property type="nucleotide sequence ID" value="NZ_BMJY01000005.1"/>
</dbReference>
<proteinExistence type="predicted"/>
<dbReference type="Proteomes" id="UP000657592">
    <property type="component" value="Unassembled WGS sequence"/>
</dbReference>
<gene>
    <name evidence="2" type="ORF">GCM10010921_16360</name>
</gene>
<reference evidence="2" key="1">
    <citation type="journal article" date="2014" name="Int. J. Syst. Evol. Microbiol.">
        <title>Complete genome sequence of Corynebacterium casei LMG S-19264T (=DSM 44701T), isolated from a smear-ripened cheese.</title>
        <authorList>
            <consortium name="US DOE Joint Genome Institute (JGI-PGF)"/>
            <person name="Walter F."/>
            <person name="Albersmeier A."/>
            <person name="Kalinowski J."/>
            <person name="Ruckert C."/>
        </authorList>
    </citation>
    <scope>NUCLEOTIDE SEQUENCE</scope>
    <source>
        <strain evidence="2">CGMCC 1.15794</strain>
    </source>
</reference>
<accession>A0A917IDT1</accession>
<dbReference type="AlphaFoldDB" id="A0A917IDT1"/>
<evidence type="ECO:0000313" key="3">
    <source>
        <dbReference type="Proteomes" id="UP000657592"/>
    </source>
</evidence>
<evidence type="ECO:0000256" key="1">
    <source>
        <dbReference type="SAM" id="MobiDB-lite"/>
    </source>
</evidence>
<evidence type="ECO:0000313" key="2">
    <source>
        <dbReference type="EMBL" id="GGH42873.1"/>
    </source>
</evidence>